<feature type="region of interest" description="Disordered" evidence="2">
    <location>
        <begin position="16"/>
        <end position="50"/>
    </location>
</feature>
<evidence type="ECO:0000256" key="1">
    <source>
        <dbReference type="SAM" id="Coils"/>
    </source>
</evidence>
<evidence type="ECO:0000256" key="2">
    <source>
        <dbReference type="SAM" id="MobiDB-lite"/>
    </source>
</evidence>
<evidence type="ECO:0000313" key="3">
    <source>
        <dbReference type="EMBL" id="MRG91651.1"/>
    </source>
</evidence>
<gene>
    <name evidence="3" type="ORF">GF068_06895</name>
</gene>
<name>A0A6N7PS13_9BACT</name>
<dbReference type="Proteomes" id="UP000440224">
    <property type="component" value="Unassembled WGS sequence"/>
</dbReference>
<reference evidence="3 4" key="1">
    <citation type="submission" date="2019-10" db="EMBL/GenBank/DDBJ databases">
        <title>A soil myxobacterium in the family Polyangiaceae.</title>
        <authorList>
            <person name="Li Y."/>
            <person name="Wang J."/>
        </authorList>
    </citation>
    <scope>NUCLEOTIDE SEQUENCE [LARGE SCALE GENOMIC DNA]</scope>
    <source>
        <strain evidence="3 4">DSM 14734</strain>
    </source>
</reference>
<dbReference type="OrthoDB" id="9932620at2"/>
<dbReference type="EMBL" id="WJIE01000002">
    <property type="protein sequence ID" value="MRG91651.1"/>
    <property type="molecule type" value="Genomic_DNA"/>
</dbReference>
<keyword evidence="4" id="KW-1185">Reference proteome</keyword>
<dbReference type="RefSeq" id="WP_153818540.1">
    <property type="nucleotide sequence ID" value="NZ_WJIE01000002.1"/>
</dbReference>
<evidence type="ECO:0000313" key="4">
    <source>
        <dbReference type="Proteomes" id="UP000440224"/>
    </source>
</evidence>
<sequence>MAPRSLQSNWGVTVEARFGLRPRHPSAHDDDNETPEEDGGEESTRQKQPAVMRLDAAALVLGISTDDPTWRRRVTRRIRAAERAIGREILIPQVGRTGCLVRTDGLLELAPFTAAVIHRQEKLEARVDALERQVAELRREPTGATR</sequence>
<protein>
    <submittedName>
        <fullName evidence="3">Uncharacterized protein</fullName>
    </submittedName>
</protein>
<dbReference type="AlphaFoldDB" id="A0A6N7PS13"/>
<proteinExistence type="predicted"/>
<feature type="coiled-coil region" evidence="1">
    <location>
        <begin position="113"/>
        <end position="140"/>
    </location>
</feature>
<organism evidence="3 4">
    <name type="scientific">Polyangium spumosum</name>
    <dbReference type="NCBI Taxonomy" id="889282"/>
    <lineage>
        <taxon>Bacteria</taxon>
        <taxon>Pseudomonadati</taxon>
        <taxon>Myxococcota</taxon>
        <taxon>Polyangia</taxon>
        <taxon>Polyangiales</taxon>
        <taxon>Polyangiaceae</taxon>
        <taxon>Polyangium</taxon>
    </lineage>
</organism>
<comment type="caution">
    <text evidence="3">The sequence shown here is derived from an EMBL/GenBank/DDBJ whole genome shotgun (WGS) entry which is preliminary data.</text>
</comment>
<keyword evidence="1" id="KW-0175">Coiled coil</keyword>
<feature type="compositionally biased region" description="Acidic residues" evidence="2">
    <location>
        <begin position="30"/>
        <end position="41"/>
    </location>
</feature>
<accession>A0A6N7PS13</accession>